<name>A0A9N8DB48_9STRA</name>
<evidence type="ECO:0000313" key="3">
    <source>
        <dbReference type="EMBL" id="CAB9497491.1"/>
    </source>
</evidence>
<sequence>MHLSIFALLTSLAVASAQKPYTLGGNCAMLPADRATEFHGNPVSSNLKLAMAGNQWVVFDHFLAAFNQYRADLGEDMVDLDAIGHSATRTLQGLSQPGADYFVELIPPGQERDQIKSGCMLLGNDDERNFLPMSIVVDFDVFTSTNYNLMQDLAANGFVSKAVPYIKNQLTLMTDVTNSQGIGVPSDELDESASAVLKLLSPDIRVSQVDHINEGIHRGINAMYQRMDEHVRMTASDDVVSQLDALLLSLQTPEAGSPAATREGISTEFDLSLNPACFYEGHESVPDGTLKLCEFAVLNKANTHETRVHHVETPERILAGESDVGPVWISELQLAKNNGDEVSGYQPMDEVNRPVVYSVAFLNTITCSHTELATKFVEFLLSEDGQQVYLDGGFVALDGTEMGEAYSLSDDGSLIVEPLSPDDFVAPDAAVCYSDDGEDSGPPEESTDEAPDVEKSGENEENKASLEEVASSASSTQSLAFLGTLVAAIPFFWALL</sequence>
<dbReference type="InterPro" id="IPR050682">
    <property type="entry name" value="ModA/WtpA"/>
</dbReference>
<dbReference type="PANTHER" id="PTHR30632">
    <property type="entry name" value="MOLYBDATE-BINDING PERIPLASMIC PROTEIN"/>
    <property type="match status" value="1"/>
</dbReference>
<feature type="region of interest" description="Disordered" evidence="1">
    <location>
        <begin position="431"/>
        <end position="469"/>
    </location>
</feature>
<feature type="chain" id="PRO_5040127597" evidence="2">
    <location>
        <begin position="18"/>
        <end position="496"/>
    </location>
</feature>
<dbReference type="SUPFAM" id="SSF53850">
    <property type="entry name" value="Periplasmic binding protein-like II"/>
    <property type="match status" value="1"/>
</dbReference>
<organism evidence="3 4">
    <name type="scientific">Seminavis robusta</name>
    <dbReference type="NCBI Taxonomy" id="568900"/>
    <lineage>
        <taxon>Eukaryota</taxon>
        <taxon>Sar</taxon>
        <taxon>Stramenopiles</taxon>
        <taxon>Ochrophyta</taxon>
        <taxon>Bacillariophyta</taxon>
        <taxon>Bacillariophyceae</taxon>
        <taxon>Bacillariophycidae</taxon>
        <taxon>Naviculales</taxon>
        <taxon>Naviculaceae</taxon>
        <taxon>Seminavis</taxon>
    </lineage>
</organism>
<gene>
    <name evidence="3" type="ORF">SEMRO_20_G014390.1</name>
</gene>
<reference evidence="3" key="1">
    <citation type="submission" date="2020-06" db="EMBL/GenBank/DDBJ databases">
        <authorList>
            <consortium name="Plant Systems Biology data submission"/>
        </authorList>
    </citation>
    <scope>NUCLEOTIDE SEQUENCE</scope>
    <source>
        <strain evidence="3">D6</strain>
    </source>
</reference>
<evidence type="ECO:0000313" key="4">
    <source>
        <dbReference type="Proteomes" id="UP001153069"/>
    </source>
</evidence>
<dbReference type="EMBL" id="CAICTM010000020">
    <property type="protein sequence ID" value="CAB9497491.1"/>
    <property type="molecule type" value="Genomic_DNA"/>
</dbReference>
<dbReference type="GO" id="GO:0030973">
    <property type="term" value="F:molybdate ion binding"/>
    <property type="evidence" value="ECO:0007669"/>
    <property type="project" value="TreeGrafter"/>
</dbReference>
<dbReference type="Proteomes" id="UP001153069">
    <property type="component" value="Unassembled WGS sequence"/>
</dbReference>
<feature type="signal peptide" evidence="2">
    <location>
        <begin position="1"/>
        <end position="17"/>
    </location>
</feature>
<evidence type="ECO:0000256" key="1">
    <source>
        <dbReference type="SAM" id="MobiDB-lite"/>
    </source>
</evidence>
<dbReference type="Pfam" id="PF13531">
    <property type="entry name" value="SBP_bac_11"/>
    <property type="match status" value="1"/>
</dbReference>
<proteinExistence type="predicted"/>
<feature type="compositionally biased region" description="Acidic residues" evidence="1">
    <location>
        <begin position="435"/>
        <end position="451"/>
    </location>
</feature>
<keyword evidence="2" id="KW-0732">Signal</keyword>
<dbReference type="Gene3D" id="3.40.190.10">
    <property type="entry name" value="Periplasmic binding protein-like II"/>
    <property type="match status" value="1"/>
</dbReference>
<comment type="caution">
    <text evidence="3">The sequence shown here is derived from an EMBL/GenBank/DDBJ whole genome shotgun (WGS) entry which is preliminary data.</text>
</comment>
<keyword evidence="4" id="KW-1185">Reference proteome</keyword>
<dbReference type="PANTHER" id="PTHR30632:SF0">
    <property type="entry name" value="SULFATE-BINDING PROTEIN"/>
    <property type="match status" value="1"/>
</dbReference>
<accession>A0A9N8DB48</accession>
<dbReference type="AlphaFoldDB" id="A0A9N8DB48"/>
<protein>
    <submittedName>
        <fullName evidence="3">Molybdenum ABC transporter periplasmic molybdate-binding protein</fullName>
    </submittedName>
</protein>
<dbReference type="GO" id="GO:0015689">
    <property type="term" value="P:molybdate ion transport"/>
    <property type="evidence" value="ECO:0007669"/>
    <property type="project" value="TreeGrafter"/>
</dbReference>
<evidence type="ECO:0000256" key="2">
    <source>
        <dbReference type="SAM" id="SignalP"/>
    </source>
</evidence>
<feature type="compositionally biased region" description="Basic and acidic residues" evidence="1">
    <location>
        <begin position="452"/>
        <end position="466"/>
    </location>
</feature>